<feature type="compositionally biased region" description="Polar residues" evidence="1">
    <location>
        <begin position="113"/>
        <end position="130"/>
    </location>
</feature>
<evidence type="ECO:0000313" key="2">
    <source>
        <dbReference type="EMBL" id="GFO50263.1"/>
    </source>
</evidence>
<comment type="caution">
    <text evidence="2">The sequence shown here is derived from an EMBL/GenBank/DDBJ whole genome shotgun (WGS) entry which is preliminary data.</text>
</comment>
<feature type="region of interest" description="Disordered" evidence="1">
    <location>
        <begin position="199"/>
        <end position="250"/>
    </location>
</feature>
<evidence type="ECO:0000256" key="1">
    <source>
        <dbReference type="SAM" id="MobiDB-lite"/>
    </source>
</evidence>
<feature type="compositionally biased region" description="Low complexity" evidence="1">
    <location>
        <begin position="239"/>
        <end position="248"/>
    </location>
</feature>
<feature type="non-terminal residue" evidence="2">
    <location>
        <position position="357"/>
    </location>
</feature>
<feature type="region of interest" description="Disordered" evidence="1">
    <location>
        <begin position="75"/>
        <end position="144"/>
    </location>
</feature>
<accession>A0AAV4E0Y0</accession>
<dbReference type="AlphaFoldDB" id="A0AAV4E0Y0"/>
<evidence type="ECO:0000313" key="3">
    <source>
        <dbReference type="Proteomes" id="UP000735302"/>
    </source>
</evidence>
<dbReference type="EMBL" id="BLXT01008590">
    <property type="protein sequence ID" value="GFO50263.1"/>
    <property type="molecule type" value="Genomic_DNA"/>
</dbReference>
<dbReference type="Proteomes" id="UP000735302">
    <property type="component" value="Unassembled WGS sequence"/>
</dbReference>
<protein>
    <submittedName>
        <fullName evidence="2">Uncharacterized protein</fullName>
    </submittedName>
</protein>
<organism evidence="2 3">
    <name type="scientific">Plakobranchus ocellatus</name>
    <dbReference type="NCBI Taxonomy" id="259542"/>
    <lineage>
        <taxon>Eukaryota</taxon>
        <taxon>Metazoa</taxon>
        <taxon>Spiralia</taxon>
        <taxon>Lophotrochozoa</taxon>
        <taxon>Mollusca</taxon>
        <taxon>Gastropoda</taxon>
        <taxon>Heterobranchia</taxon>
        <taxon>Euthyneura</taxon>
        <taxon>Panpulmonata</taxon>
        <taxon>Sacoglossa</taxon>
        <taxon>Placobranchoidea</taxon>
        <taxon>Plakobranchidae</taxon>
        <taxon>Plakobranchus</taxon>
    </lineage>
</organism>
<name>A0AAV4E0Y0_9GAST</name>
<keyword evidence="3" id="KW-1185">Reference proteome</keyword>
<proteinExistence type="predicted"/>
<sequence>MNLITKQEMQNTATRQETRLAASLPHTGTVQYNNKAGKKANSLSPSHRNCAIQQQGRKKGQQPLSLTQELCNTTTRQEKRPAASLPHTGTGLYDTATRQKTRPAVSGPHTGSVRYNNKAGNKASSLSPSHRNCAIQQQGRKQGQQPLALIEELCDTTTGRRQGQQSLALTEELCDTTTRQETRPAASLPHTGTVRYNTTTRQETRPAVSGPHRGTVRYSNKAGKNASSLSPSHRNCAIQQQGRRQGQQPLSLTQELCDTTTRQETRPAASLPHTGTVRYNNKAGNKANSLWPSQRICAIQQQGRKQGQQPLSLTQELCGYNNKAGNKASCLSPSHRNCAIQQLAGDKASCLSLSHRN</sequence>
<reference evidence="2 3" key="1">
    <citation type="journal article" date="2021" name="Elife">
        <title>Chloroplast acquisition without the gene transfer in kleptoplastic sea slugs, Plakobranchus ocellatus.</title>
        <authorList>
            <person name="Maeda T."/>
            <person name="Takahashi S."/>
            <person name="Yoshida T."/>
            <person name="Shimamura S."/>
            <person name="Takaki Y."/>
            <person name="Nagai Y."/>
            <person name="Toyoda A."/>
            <person name="Suzuki Y."/>
            <person name="Arimoto A."/>
            <person name="Ishii H."/>
            <person name="Satoh N."/>
            <person name="Nishiyama T."/>
            <person name="Hasebe M."/>
            <person name="Maruyama T."/>
            <person name="Minagawa J."/>
            <person name="Obokata J."/>
            <person name="Shigenobu S."/>
        </authorList>
    </citation>
    <scope>NUCLEOTIDE SEQUENCE [LARGE SCALE GENOMIC DNA]</scope>
</reference>
<gene>
    <name evidence="2" type="ORF">PoB_007676800</name>
</gene>